<evidence type="ECO:0000313" key="2">
    <source>
        <dbReference type="EMBL" id="OIP83087.1"/>
    </source>
</evidence>
<keyword evidence="1" id="KW-1133">Transmembrane helix</keyword>
<keyword evidence="1" id="KW-0812">Transmembrane</keyword>
<proteinExistence type="predicted"/>
<keyword evidence="1" id="KW-0472">Membrane</keyword>
<dbReference type="Proteomes" id="UP000183758">
    <property type="component" value="Unassembled WGS sequence"/>
</dbReference>
<name>A0A1J5HQE2_9BACT</name>
<evidence type="ECO:0000256" key="1">
    <source>
        <dbReference type="SAM" id="Phobius"/>
    </source>
</evidence>
<sequence>MIYLLILANLALGGIFIWRYPTLPPQLPLFYSRPMGEDQIVDFWLIFLLPFLMNIFFVVNNFLSKRLFLHNEFIMKLIKIINGFIILGFSLVFFKIIILIS</sequence>
<dbReference type="EMBL" id="MNZM01000094">
    <property type="protein sequence ID" value="OIP83087.1"/>
    <property type="molecule type" value="Genomic_DNA"/>
</dbReference>
<comment type="caution">
    <text evidence="2">The sequence shown here is derived from an EMBL/GenBank/DDBJ whole genome shotgun (WGS) entry which is preliminary data.</text>
</comment>
<dbReference type="AlphaFoldDB" id="A0A1J5HQE2"/>
<feature type="transmembrane region" description="Helical" evidence="1">
    <location>
        <begin position="43"/>
        <end position="59"/>
    </location>
</feature>
<evidence type="ECO:0008006" key="4">
    <source>
        <dbReference type="Google" id="ProtNLM"/>
    </source>
</evidence>
<organism evidence="2 3">
    <name type="scientific">Candidatus Roizmanbacteria bacterium CG2_30_33_16</name>
    <dbReference type="NCBI Taxonomy" id="1805340"/>
    <lineage>
        <taxon>Bacteria</taxon>
        <taxon>Candidatus Roizmaniibacteriota</taxon>
    </lineage>
</organism>
<gene>
    <name evidence="2" type="ORF">AUK04_03795</name>
</gene>
<protein>
    <recommendedName>
        <fullName evidence="4">DUF1648 domain-containing protein</fullName>
    </recommendedName>
</protein>
<reference evidence="2 3" key="1">
    <citation type="journal article" date="2016" name="Environ. Microbiol.">
        <title>Genomic resolution of a cold subsurface aquifer community provides metabolic insights for novel microbes adapted to high CO concentrations.</title>
        <authorList>
            <person name="Probst A.J."/>
            <person name="Castelle C.J."/>
            <person name="Singh A."/>
            <person name="Brown C.T."/>
            <person name="Anantharaman K."/>
            <person name="Sharon I."/>
            <person name="Hug L.A."/>
            <person name="Burstein D."/>
            <person name="Emerson J.B."/>
            <person name="Thomas B.C."/>
            <person name="Banfield J.F."/>
        </authorList>
    </citation>
    <scope>NUCLEOTIDE SEQUENCE [LARGE SCALE GENOMIC DNA]</scope>
    <source>
        <strain evidence="2">CG2_30_33_16</strain>
    </source>
</reference>
<evidence type="ECO:0000313" key="3">
    <source>
        <dbReference type="Proteomes" id="UP000183758"/>
    </source>
</evidence>
<accession>A0A1J5HQE2</accession>
<feature type="transmembrane region" description="Helical" evidence="1">
    <location>
        <begin position="80"/>
        <end position="100"/>
    </location>
</feature>